<dbReference type="PROSITE" id="PS50893">
    <property type="entry name" value="ABC_TRANSPORTER_2"/>
    <property type="match status" value="1"/>
</dbReference>
<dbReference type="NCBIfam" id="TIGR03410">
    <property type="entry name" value="urea_trans_UrtE"/>
    <property type="match status" value="1"/>
</dbReference>
<dbReference type="InterPro" id="IPR052156">
    <property type="entry name" value="BCAA_Transport_ATP-bd_LivF"/>
</dbReference>
<evidence type="ECO:0000256" key="1">
    <source>
        <dbReference type="ARBA" id="ARBA00005417"/>
    </source>
</evidence>
<evidence type="ECO:0000256" key="3">
    <source>
        <dbReference type="ARBA" id="ARBA00022741"/>
    </source>
</evidence>
<evidence type="ECO:0000313" key="7">
    <source>
        <dbReference type="EMBL" id="RMQ89801.1"/>
    </source>
</evidence>
<dbReference type="Proteomes" id="UP000277179">
    <property type="component" value="Unassembled WGS sequence"/>
</dbReference>
<feature type="domain" description="ABC transporter" evidence="6">
    <location>
        <begin position="144"/>
        <end position="374"/>
    </location>
</feature>
<dbReference type="AlphaFoldDB" id="A0A3M4QH66"/>
<comment type="caution">
    <text evidence="7">The sequence shown here is derived from an EMBL/GenBank/DDBJ whole genome shotgun (WGS) entry which is preliminary data.</text>
</comment>
<evidence type="ECO:0000313" key="8">
    <source>
        <dbReference type="Proteomes" id="UP000277179"/>
    </source>
</evidence>
<keyword evidence="3" id="KW-0547">Nucleotide-binding</keyword>
<evidence type="ECO:0000256" key="5">
    <source>
        <dbReference type="ARBA" id="ARBA00022970"/>
    </source>
</evidence>
<reference evidence="7 8" key="1">
    <citation type="submission" date="2018-08" db="EMBL/GenBank/DDBJ databases">
        <title>Recombination of ecologically and evolutionarily significant loci maintains genetic cohesion in the Pseudomonas syringae species complex.</title>
        <authorList>
            <person name="Dillon M."/>
            <person name="Thakur S."/>
            <person name="Almeida R.N.D."/>
            <person name="Weir B.S."/>
            <person name="Guttman D.S."/>
        </authorList>
    </citation>
    <scope>NUCLEOTIDE SEQUENCE [LARGE SCALE GENOMIC DNA]</scope>
    <source>
        <strain evidence="7 8">ICMP 11288</strain>
    </source>
</reference>
<dbReference type="PANTHER" id="PTHR43820:SF5">
    <property type="entry name" value="HIGH-AFFINITY BRANCHED-CHAIN AMINO ACID TRANSPORT ATP-BINDING PROTEIN"/>
    <property type="match status" value="1"/>
</dbReference>
<dbReference type="InterPro" id="IPR027417">
    <property type="entry name" value="P-loop_NTPase"/>
</dbReference>
<dbReference type="GO" id="GO:0005524">
    <property type="term" value="F:ATP binding"/>
    <property type="evidence" value="ECO:0007669"/>
    <property type="project" value="UniProtKB-KW"/>
</dbReference>
<evidence type="ECO:0000256" key="4">
    <source>
        <dbReference type="ARBA" id="ARBA00022840"/>
    </source>
</evidence>
<dbReference type="Pfam" id="PF00005">
    <property type="entry name" value="ABC_tran"/>
    <property type="match status" value="1"/>
</dbReference>
<dbReference type="GO" id="GO:0015658">
    <property type="term" value="F:branched-chain amino acid transmembrane transporter activity"/>
    <property type="evidence" value="ECO:0007669"/>
    <property type="project" value="TreeGrafter"/>
</dbReference>
<evidence type="ECO:0000256" key="2">
    <source>
        <dbReference type="ARBA" id="ARBA00022448"/>
    </source>
</evidence>
<dbReference type="GO" id="GO:0015807">
    <property type="term" value="P:L-amino acid transport"/>
    <property type="evidence" value="ECO:0007669"/>
    <property type="project" value="TreeGrafter"/>
</dbReference>
<proteinExistence type="inferred from homology"/>
<keyword evidence="2" id="KW-0813">Transport</keyword>
<dbReference type="EMBL" id="RBRL01000145">
    <property type="protein sequence ID" value="RMQ89801.1"/>
    <property type="molecule type" value="Genomic_DNA"/>
</dbReference>
<dbReference type="PANTHER" id="PTHR43820">
    <property type="entry name" value="HIGH-AFFINITY BRANCHED-CHAIN AMINO ACID TRANSPORT ATP-BINDING PROTEIN LIVF"/>
    <property type="match status" value="1"/>
</dbReference>
<dbReference type="SUPFAM" id="SSF52540">
    <property type="entry name" value="P-loop containing nucleoside triphosphate hydrolases"/>
    <property type="match status" value="1"/>
</dbReference>
<sequence>MPRAEAVPGNRHVADARPAIVAAGRTGGGHDRRRNRVHRRAVQAPGGQALADGGGARHGLRRFDCRPRDRVAPGQRAGRRVACTGAGKRARHRGLPRSLTRTALCGSWLACDSGVPDTPPSQASQLPHLIQFPLWGIEEVLNMLQVDKLHQYYGGSHILRGLSFDVKIGEVTCLLGRNGVGKTTLLKCLMGLLPAKDGAVNWEGKAITGFKPHQRVHAGIAYVPQGREIFGRLTVEENLLMGLSRFPGSEAREVPAFIYELFPVLLQMKHRRGGDLSGGQQQQLAIGRALASRPRLLILDEPTEGIQPSVIKEIGAVIKKLAARGDMAILLVEQFYDFAAELADHYLVMSRGEIVQQGRGENMESEGVRGLVTI</sequence>
<dbReference type="InterPro" id="IPR017780">
    <property type="entry name" value="ABC_transptr_urea_ATP-bd_UrtE"/>
</dbReference>
<keyword evidence="5" id="KW-0029">Amino-acid transport</keyword>
<organism evidence="7 8">
    <name type="scientific">Pseudomonas salomonii</name>
    <dbReference type="NCBI Taxonomy" id="191391"/>
    <lineage>
        <taxon>Bacteria</taxon>
        <taxon>Pseudomonadati</taxon>
        <taxon>Pseudomonadota</taxon>
        <taxon>Gammaproteobacteria</taxon>
        <taxon>Pseudomonadales</taxon>
        <taxon>Pseudomonadaceae</taxon>
        <taxon>Pseudomonas</taxon>
    </lineage>
</organism>
<dbReference type="Gene3D" id="3.40.50.300">
    <property type="entry name" value="P-loop containing nucleotide triphosphate hydrolases"/>
    <property type="match status" value="1"/>
</dbReference>
<comment type="similarity">
    <text evidence="1">Belongs to the ABC transporter superfamily.</text>
</comment>
<protein>
    <recommendedName>
        <fullName evidence="6">ABC transporter domain-containing protein</fullName>
    </recommendedName>
</protein>
<dbReference type="InterPro" id="IPR003593">
    <property type="entry name" value="AAA+_ATPase"/>
</dbReference>
<evidence type="ECO:0000259" key="6">
    <source>
        <dbReference type="PROSITE" id="PS50893"/>
    </source>
</evidence>
<dbReference type="InterPro" id="IPR003439">
    <property type="entry name" value="ABC_transporter-like_ATP-bd"/>
</dbReference>
<gene>
    <name evidence="7" type="ORF">ALP97_100019</name>
</gene>
<accession>A0A3M4QH66</accession>
<dbReference type="CDD" id="cd03224">
    <property type="entry name" value="ABC_TM1139_LivF_branched"/>
    <property type="match status" value="1"/>
</dbReference>
<keyword evidence="4" id="KW-0067">ATP-binding</keyword>
<dbReference type="GO" id="GO:0016887">
    <property type="term" value="F:ATP hydrolysis activity"/>
    <property type="evidence" value="ECO:0007669"/>
    <property type="project" value="InterPro"/>
</dbReference>
<name>A0A3M4QH66_9PSED</name>
<dbReference type="SMART" id="SM00382">
    <property type="entry name" value="AAA"/>
    <property type="match status" value="1"/>
</dbReference>